<keyword evidence="1" id="KW-0479">Metal-binding</keyword>
<proteinExistence type="predicted"/>
<dbReference type="InterPro" id="IPR001965">
    <property type="entry name" value="Znf_PHD"/>
</dbReference>
<protein>
    <recommendedName>
        <fullName evidence="7">PHD-type domain-containing protein</fullName>
    </recommendedName>
</protein>
<keyword evidence="3" id="KW-0862">Zinc</keyword>
<feature type="coiled-coil region" evidence="5">
    <location>
        <begin position="1283"/>
        <end position="1310"/>
    </location>
</feature>
<evidence type="ECO:0000256" key="2">
    <source>
        <dbReference type="ARBA" id="ARBA00022771"/>
    </source>
</evidence>
<dbReference type="Proteomes" id="UP000692954">
    <property type="component" value="Unassembled WGS sequence"/>
</dbReference>
<gene>
    <name evidence="8" type="ORF">PSON_ATCC_30995.1.T0760045</name>
</gene>
<dbReference type="SMART" id="SM00249">
    <property type="entry name" value="PHD"/>
    <property type="match status" value="3"/>
</dbReference>
<dbReference type="InterPro" id="IPR019786">
    <property type="entry name" value="Zinc_finger_PHD-type_CS"/>
</dbReference>
<dbReference type="Pfam" id="PF13832">
    <property type="entry name" value="zf-HC5HC2H_2"/>
    <property type="match status" value="1"/>
</dbReference>
<dbReference type="PROSITE" id="PS50016">
    <property type="entry name" value="ZF_PHD_2"/>
    <property type="match status" value="1"/>
</dbReference>
<feature type="region of interest" description="Disordered" evidence="6">
    <location>
        <begin position="2108"/>
        <end position="2136"/>
    </location>
</feature>
<keyword evidence="9" id="KW-1185">Reference proteome</keyword>
<evidence type="ECO:0000313" key="9">
    <source>
        <dbReference type="Proteomes" id="UP000692954"/>
    </source>
</evidence>
<name>A0A8S1PFA2_9CILI</name>
<reference evidence="8" key="1">
    <citation type="submission" date="2021-01" db="EMBL/GenBank/DDBJ databases">
        <authorList>
            <consortium name="Genoscope - CEA"/>
            <person name="William W."/>
        </authorList>
    </citation>
    <scope>NUCLEOTIDE SEQUENCE</scope>
</reference>
<evidence type="ECO:0000259" key="7">
    <source>
        <dbReference type="PROSITE" id="PS50016"/>
    </source>
</evidence>
<accession>A0A8S1PFA2</accession>
<sequence>MNETENKHLDLSVVQHHLNKAQIGSRPKKQSHFKNKKAECCEICGIGFDRQIQQPEVGMMIITCYGCLSTCHYYCYGISTEVEIFQNSINQGYFQCDKCKSSKPQDSQCVVCNQKLGLKKKLHNSNEFVHPLCAQFSKQIEIISFIQMKFCKLNQLDKSNTDKPKQNTKACVYCKGNTGTIKCNKCNAYAHIYCIIQKITENGGQKLDYSETNKDNQWQFSFNYKQLLTIDNNIQFNRNNLLLKNNVYNIFDQFMKIQGVQKQIKLDSIFQQYFKHDKIEEEKESILTWICYKHKSSKNYCYCKQEVDTDDMVQCETCTEWFHDQCVKKYQKDFEEQKNKDNYCCPFCLKWAKNKLNHILRFNPISNLNQLFPQVLRLNFIQIAIIGIYCERALQRIIQQYNETEYQILLSILSNLPFPSSLQTQLSSIQEKSKLSDLMNFIFNQQIPYREDNQWLIRSQLDENNNTIPENIQHNSALKIKLLQVIELFKDYDECKYYEDQLQKLNHLQQAFDIIIMKQKITKTTILMEYQSNVYQEFIYLQQQIPTYKQLKKEFILTLQQSQNRFNDFETKFNRIIDSSEDEDDEDEDLEDYKRLQKYFQLEMVPIQNYKEFFDLISECRHKLNQFKVSIEYVNKFIRQIQNLSINVSWIQYIEQEVNQGSHIIGQLEDTKLNNSNNAIQMLMSKMEQLFCYYQDFPKHYGFLSKIKLYQLYIQDLDYQQYRENDDEDSELQQVNKDINFKISITHLQMLKDLQKETKAPHKEIQILNKVEQQMNGFRQKLRNNLLQKGLNEQLRKRYYAELQMNKRFDVPEIKELQQKLEIFSEVEKIRISKTQTYQQLELCLQRSKQYNFDDKIINQFENEINKYLQIKKEIQKLLENQIFENEQLDQAKAFLQDISQSKIVFEEKQLLQSLNKACQFVQQLYEFYQKYKSPEQEMEIEDDKNPDLQFKINQISNPFSIIFKNDQVSMISDLEIILNKQQTILDKRISIVYQQYSSFLWQKQAKILLSLQEQNSEISLQLVESVISKKFKLENQEQIKLDQFIELYNQQISILNLIIVPLQDYINKQPKEIQLFDWFEGYNSITLNIKGGIWDQVRIYNVWMTIITKFQEIENSKLHTYESLKLLQEIIQMSHMPKYSAIVQIINQKVNNFNNLVDKFREYGQRKQAFLEKKKSKQEVNQKFKFNFTIQDALDLEERLQRINNMVHDFFSKEFCQDFQQIKEIQENFNNCQNDDIQMYTQLYQRLTQSFIQDEILLDELKIKIYQSKIKDIIKGRKRVELLKAKKQYTSLMNLMEQSNNEFEEYLQQFNKLLTIAENVQNIVNKVINDQEYTFEELEQCVLDMQKIQSILIENKEEVLIKYQDCKQVQKEINEIQNSQIKTKETIVQNIMEKLEELPLQEDKQLVQTWLDQYEQLRISYQSLKQMLQKQKTFHNGKQLSDLVKKIQILNDDCIITCLEAENFLKDYSEFNKKLEQIENNLQSKQAIKDFQDLQTNLRWGEQFERIRMAIWIKQISQFKDESQSKLGYSSFRNLLNQGYEILDSALINNQKVLVEKVKGPIIYLEQLMNKIIDLVNNGNNGHSIIDGKIDISQLLLELQHNSTYHKQEQIKNMQTKKPFDDINQYLDKIKLKQKKKIVPYSEKDKTQRNVEEKKFKKVKKCNYDNEYEQKRIEKRTELLNIMKQIPNFKDRKDLNDRVKEIENQQFGEHVKNKQKYEEAMQIIITTYKELQKFPNYSRQLFSSSNNLETTAKAVQKYQDGKLQKCEDKCKQVKQSDQNPLIKSNINFQPQKIKLKSQNQSTTLKQQPQNNMKLDKLNQSFNDSYQLIQKLKEQQQKQQIAQLQQISKVQTKQKIQQDKSFDSRSSSSQDSFSKELSEYKLITKINKDSEQEQQESNLKSYLNKKEIIPYVYGEKLIKIGQIGSKLVLPDGSTYVIDYFSHQTELRYNKFPKIIQDLKIGNYQDEAHILQEIDIIAQQYRQQVLSGQIIPEKLQELETLNRMSEDLLSNHKILEYKQLDTIVYLMHHQQILKSEFFSNFQLEEIILKQHLLKQDKQDEIYLQLDNYTSNLCFIITLKQQSQGILVSNFSGVSIEIIKNLSQSQEFKKWKESRKNQGKQQQQQMNDNVQPQSESFTSDDEFSEIINQGNTGDLQYQELNHKMIGCHVRNDNFYSK</sequence>
<organism evidence="8 9">
    <name type="scientific">Paramecium sonneborni</name>
    <dbReference type="NCBI Taxonomy" id="65129"/>
    <lineage>
        <taxon>Eukaryota</taxon>
        <taxon>Sar</taxon>
        <taxon>Alveolata</taxon>
        <taxon>Ciliophora</taxon>
        <taxon>Intramacronucleata</taxon>
        <taxon>Oligohymenophorea</taxon>
        <taxon>Peniculida</taxon>
        <taxon>Parameciidae</taxon>
        <taxon>Paramecium</taxon>
    </lineage>
</organism>
<evidence type="ECO:0000256" key="4">
    <source>
        <dbReference type="PROSITE-ProRule" id="PRU00146"/>
    </source>
</evidence>
<evidence type="ECO:0000256" key="3">
    <source>
        <dbReference type="ARBA" id="ARBA00022833"/>
    </source>
</evidence>
<keyword evidence="5" id="KW-0175">Coiled coil</keyword>
<feature type="domain" description="PHD-type" evidence="7">
    <location>
        <begin position="298"/>
        <end position="351"/>
    </location>
</feature>
<evidence type="ECO:0000256" key="5">
    <source>
        <dbReference type="SAM" id="Coils"/>
    </source>
</evidence>
<dbReference type="GO" id="GO:0008270">
    <property type="term" value="F:zinc ion binding"/>
    <property type="evidence" value="ECO:0007669"/>
    <property type="project" value="UniProtKB-KW"/>
</dbReference>
<dbReference type="PANTHER" id="PTHR12460:SF0">
    <property type="entry name" value="CID DOMAIN-CONTAINING PROTEIN-RELATED"/>
    <property type="match status" value="1"/>
</dbReference>
<dbReference type="PROSITE" id="PS01359">
    <property type="entry name" value="ZF_PHD_1"/>
    <property type="match status" value="1"/>
</dbReference>
<dbReference type="GO" id="GO:0000993">
    <property type="term" value="F:RNA polymerase II complex binding"/>
    <property type="evidence" value="ECO:0007669"/>
    <property type="project" value="TreeGrafter"/>
</dbReference>
<evidence type="ECO:0000256" key="6">
    <source>
        <dbReference type="SAM" id="MobiDB-lite"/>
    </source>
</evidence>
<dbReference type="PANTHER" id="PTHR12460">
    <property type="entry name" value="CYCLIN-DEPENDENT KINASE INHIBITOR-RELATED PROTEIN"/>
    <property type="match status" value="1"/>
</dbReference>
<dbReference type="OrthoDB" id="436852at2759"/>
<keyword evidence="2 4" id="KW-0863">Zinc-finger</keyword>
<comment type="caution">
    <text evidence="8">The sequence shown here is derived from an EMBL/GenBank/DDBJ whole genome shotgun (WGS) entry which is preliminary data.</text>
</comment>
<evidence type="ECO:0000313" key="8">
    <source>
        <dbReference type="EMBL" id="CAD8101531.1"/>
    </source>
</evidence>
<evidence type="ECO:0000256" key="1">
    <source>
        <dbReference type="ARBA" id="ARBA00022723"/>
    </source>
</evidence>
<feature type="compositionally biased region" description="Low complexity" evidence="6">
    <location>
        <begin position="2117"/>
        <end position="2135"/>
    </location>
</feature>
<dbReference type="GO" id="GO:0031124">
    <property type="term" value="P:mRNA 3'-end processing"/>
    <property type="evidence" value="ECO:0007669"/>
    <property type="project" value="TreeGrafter"/>
</dbReference>
<feature type="coiled-coil region" evidence="5">
    <location>
        <begin position="1462"/>
        <end position="1489"/>
    </location>
</feature>
<dbReference type="EMBL" id="CAJJDN010000076">
    <property type="protein sequence ID" value="CAD8101531.1"/>
    <property type="molecule type" value="Genomic_DNA"/>
</dbReference>
<dbReference type="InterPro" id="IPR019787">
    <property type="entry name" value="Znf_PHD-finger"/>
</dbReference>